<feature type="signal peptide" evidence="1">
    <location>
        <begin position="1"/>
        <end position="18"/>
    </location>
</feature>
<protein>
    <submittedName>
        <fullName evidence="2">Uncharacterized protein</fullName>
    </submittedName>
</protein>
<dbReference type="AlphaFoldDB" id="G3AT32"/>
<gene>
    <name evidence="2" type="ORF">SPAPADRAFT_62665</name>
</gene>
<dbReference type="GeneID" id="18874422"/>
<evidence type="ECO:0000313" key="3">
    <source>
        <dbReference type="Proteomes" id="UP000000709"/>
    </source>
</evidence>
<evidence type="ECO:0000256" key="1">
    <source>
        <dbReference type="SAM" id="SignalP"/>
    </source>
</evidence>
<dbReference type="OrthoDB" id="10551417at2759"/>
<dbReference type="InParanoid" id="G3AT32"/>
<dbReference type="RefSeq" id="XP_007376828.1">
    <property type="nucleotide sequence ID" value="XM_007376766.1"/>
</dbReference>
<dbReference type="HOGENOM" id="CLU_2348023_0_0_1"/>
<feature type="chain" id="PRO_5003442346" evidence="1">
    <location>
        <begin position="19"/>
        <end position="97"/>
    </location>
</feature>
<name>G3AT32_SPAPN</name>
<accession>G3AT32</accession>
<keyword evidence="1" id="KW-0732">Signal</keyword>
<evidence type="ECO:0000313" key="2">
    <source>
        <dbReference type="EMBL" id="EGW30795.1"/>
    </source>
</evidence>
<dbReference type="KEGG" id="spaa:SPAPADRAFT_62665"/>
<keyword evidence="3" id="KW-1185">Reference proteome</keyword>
<proteinExistence type="predicted"/>
<organism evidence="3">
    <name type="scientific">Spathaspora passalidarum (strain NRRL Y-27907 / 11-Y1)</name>
    <dbReference type="NCBI Taxonomy" id="619300"/>
    <lineage>
        <taxon>Eukaryota</taxon>
        <taxon>Fungi</taxon>
        <taxon>Dikarya</taxon>
        <taxon>Ascomycota</taxon>
        <taxon>Saccharomycotina</taxon>
        <taxon>Pichiomycetes</taxon>
        <taxon>Debaryomycetaceae</taxon>
        <taxon>Spathaspora</taxon>
    </lineage>
</organism>
<sequence>MIFQQYLLFCFYLTAISGAALVADSEHADVGPQDLASSVTRYDPVSAISPLPVASSTSAIPTTESTDSSGKAVSSASISIYSQTIILCCLISTCMVL</sequence>
<dbReference type="EMBL" id="GL996504">
    <property type="protein sequence ID" value="EGW30795.1"/>
    <property type="molecule type" value="Genomic_DNA"/>
</dbReference>
<dbReference type="Proteomes" id="UP000000709">
    <property type="component" value="Unassembled WGS sequence"/>
</dbReference>
<reference evidence="2 3" key="1">
    <citation type="journal article" date="2011" name="Proc. Natl. Acad. Sci. U.S.A.">
        <title>Comparative genomics of xylose-fermenting fungi for enhanced biofuel production.</title>
        <authorList>
            <person name="Wohlbach D.J."/>
            <person name="Kuo A."/>
            <person name="Sato T.K."/>
            <person name="Potts K.M."/>
            <person name="Salamov A.A."/>
            <person name="LaButti K.M."/>
            <person name="Sun H."/>
            <person name="Clum A."/>
            <person name="Pangilinan J.L."/>
            <person name="Lindquist E.A."/>
            <person name="Lucas S."/>
            <person name="Lapidus A."/>
            <person name="Jin M."/>
            <person name="Gunawan C."/>
            <person name="Balan V."/>
            <person name="Dale B.E."/>
            <person name="Jeffries T.W."/>
            <person name="Zinkel R."/>
            <person name="Barry K.W."/>
            <person name="Grigoriev I.V."/>
            <person name="Gasch A.P."/>
        </authorList>
    </citation>
    <scope>NUCLEOTIDE SEQUENCE [LARGE SCALE GENOMIC DNA]</scope>
    <source>
        <strain evidence="3">NRRL Y-27907 / 11-Y1</strain>
    </source>
</reference>